<dbReference type="Gene3D" id="2.60.220.10">
    <property type="entry name" value="Polysaccharide lyase family 8-like, C-terminal"/>
    <property type="match status" value="1"/>
</dbReference>
<dbReference type="Proteomes" id="UP001612741">
    <property type="component" value="Unassembled WGS sequence"/>
</dbReference>
<dbReference type="EMBL" id="JBITGY010000011">
    <property type="protein sequence ID" value="MFI6503308.1"/>
    <property type="molecule type" value="Genomic_DNA"/>
</dbReference>
<evidence type="ECO:0000313" key="8">
    <source>
        <dbReference type="Proteomes" id="UP001612741"/>
    </source>
</evidence>
<dbReference type="InterPro" id="IPR014718">
    <property type="entry name" value="GH-type_carb-bd"/>
</dbReference>
<keyword evidence="2 7" id="KW-0456">Lyase</keyword>
<dbReference type="SUPFAM" id="SSF48230">
    <property type="entry name" value="Chondroitin AC/alginate lyase"/>
    <property type="match status" value="1"/>
</dbReference>
<dbReference type="Gene3D" id="2.60.120.430">
    <property type="entry name" value="Galactose-binding lectin"/>
    <property type="match status" value="1"/>
</dbReference>
<accession>A0ABW7Z5E5</accession>
<name>A0ABW7Z5E5_9ACTN</name>
<dbReference type="GO" id="GO:0016829">
    <property type="term" value="F:lyase activity"/>
    <property type="evidence" value="ECO:0007669"/>
    <property type="project" value="UniProtKB-KW"/>
</dbReference>
<feature type="domain" description="Lyase N-terminal" evidence="5">
    <location>
        <begin position="60"/>
        <end position="195"/>
    </location>
</feature>
<dbReference type="PANTHER" id="PTHR37322:SF3">
    <property type="entry name" value="CHONDROITIN SULFATE ABC EXOLYASE"/>
    <property type="match status" value="1"/>
</dbReference>
<dbReference type="SUPFAM" id="SSF49863">
    <property type="entry name" value="Hyaluronate lyase-like, C-terminal domain"/>
    <property type="match status" value="1"/>
</dbReference>
<dbReference type="InterPro" id="IPR008979">
    <property type="entry name" value="Galactose-bd-like_sf"/>
</dbReference>
<dbReference type="SUPFAM" id="SSF74650">
    <property type="entry name" value="Galactose mutarotase-like"/>
    <property type="match status" value="1"/>
</dbReference>
<protein>
    <submittedName>
        <fullName evidence="7">Chondroitinase family polysaccharide lyase</fullName>
    </submittedName>
</protein>
<comment type="caution">
    <text evidence="7">The sequence shown here is derived from an EMBL/GenBank/DDBJ whole genome shotgun (WGS) entry which is preliminary data.</text>
</comment>
<dbReference type="Gene3D" id="2.70.98.10">
    <property type="match status" value="1"/>
</dbReference>
<gene>
    <name evidence="7" type="ORF">ACIBG2_38405</name>
</gene>
<dbReference type="InterPro" id="IPR015177">
    <property type="entry name" value="Lyase_catalyt"/>
</dbReference>
<dbReference type="Pfam" id="PF09093">
    <property type="entry name" value="Lyase_catalyt"/>
    <property type="match status" value="1"/>
</dbReference>
<evidence type="ECO:0000259" key="3">
    <source>
        <dbReference type="Pfam" id="PF02278"/>
    </source>
</evidence>
<dbReference type="Pfam" id="PF02278">
    <property type="entry name" value="Lyase_8"/>
    <property type="match status" value="1"/>
</dbReference>
<dbReference type="InterPro" id="IPR011013">
    <property type="entry name" value="Gal_mutarotase_sf_dom"/>
</dbReference>
<dbReference type="Pfam" id="PF02884">
    <property type="entry name" value="Lyase_8_C"/>
    <property type="match status" value="1"/>
</dbReference>
<dbReference type="SUPFAM" id="SSF49785">
    <property type="entry name" value="Galactose-binding domain-like"/>
    <property type="match status" value="1"/>
</dbReference>
<dbReference type="RefSeq" id="WP_397089095.1">
    <property type="nucleotide sequence ID" value="NZ_JBITGY010000011.1"/>
</dbReference>
<dbReference type="PANTHER" id="PTHR37322">
    <property type="match status" value="1"/>
</dbReference>
<evidence type="ECO:0000256" key="1">
    <source>
        <dbReference type="ARBA" id="ARBA00006699"/>
    </source>
</evidence>
<dbReference type="InterPro" id="IPR008929">
    <property type="entry name" value="Chondroitin_lyas"/>
</dbReference>
<feature type="domain" description="Lyase catalytic" evidence="6">
    <location>
        <begin position="279"/>
        <end position="562"/>
    </location>
</feature>
<keyword evidence="8" id="KW-1185">Reference proteome</keyword>
<feature type="domain" description="Polysaccharide lyase family 8 C-terminal" evidence="4">
    <location>
        <begin position="871"/>
        <end position="925"/>
    </location>
</feature>
<dbReference type="Pfam" id="PF09092">
    <property type="entry name" value="Lyase_N"/>
    <property type="match status" value="1"/>
</dbReference>
<dbReference type="PROSITE" id="PS51318">
    <property type="entry name" value="TAT"/>
    <property type="match status" value="1"/>
</dbReference>
<organism evidence="7 8">
    <name type="scientific">Nonomuraea typhae</name>
    <dbReference type="NCBI Taxonomy" id="2603600"/>
    <lineage>
        <taxon>Bacteria</taxon>
        <taxon>Bacillati</taxon>
        <taxon>Actinomycetota</taxon>
        <taxon>Actinomycetes</taxon>
        <taxon>Streptosporangiales</taxon>
        <taxon>Streptosporangiaceae</taxon>
        <taxon>Nonomuraea</taxon>
    </lineage>
</organism>
<comment type="similarity">
    <text evidence="1">Belongs to the polysaccharide lyase 8 family.</text>
</comment>
<dbReference type="InterPro" id="IPR015176">
    <property type="entry name" value="Lyase_N"/>
</dbReference>
<evidence type="ECO:0000259" key="5">
    <source>
        <dbReference type="Pfam" id="PF09092"/>
    </source>
</evidence>
<feature type="domain" description="Polysaccharide lyase family 8 central" evidence="3">
    <location>
        <begin position="593"/>
        <end position="845"/>
    </location>
</feature>
<evidence type="ECO:0000259" key="4">
    <source>
        <dbReference type="Pfam" id="PF02884"/>
    </source>
</evidence>
<dbReference type="InterPro" id="IPR039174">
    <property type="entry name" value="Chondroitin_ABC_lyase"/>
</dbReference>
<reference evidence="7 8" key="1">
    <citation type="submission" date="2024-10" db="EMBL/GenBank/DDBJ databases">
        <title>The Natural Products Discovery Center: Release of the First 8490 Sequenced Strains for Exploring Actinobacteria Biosynthetic Diversity.</title>
        <authorList>
            <person name="Kalkreuter E."/>
            <person name="Kautsar S.A."/>
            <person name="Yang D."/>
            <person name="Bader C.D."/>
            <person name="Teijaro C.N."/>
            <person name="Fluegel L."/>
            <person name="Davis C.M."/>
            <person name="Simpson J.R."/>
            <person name="Lauterbach L."/>
            <person name="Steele A.D."/>
            <person name="Gui C."/>
            <person name="Meng S."/>
            <person name="Li G."/>
            <person name="Viehrig K."/>
            <person name="Ye F."/>
            <person name="Su P."/>
            <person name="Kiefer A.F."/>
            <person name="Nichols A."/>
            <person name="Cepeda A.J."/>
            <person name="Yan W."/>
            <person name="Fan B."/>
            <person name="Jiang Y."/>
            <person name="Adhikari A."/>
            <person name="Zheng C.-J."/>
            <person name="Schuster L."/>
            <person name="Cowan T.M."/>
            <person name="Smanski M.J."/>
            <person name="Chevrette M.G."/>
            <person name="De Carvalho L.P.S."/>
            <person name="Shen B."/>
        </authorList>
    </citation>
    <scope>NUCLEOTIDE SEQUENCE [LARGE SCALE GENOMIC DNA]</scope>
    <source>
        <strain evidence="7 8">NPDC050545</strain>
    </source>
</reference>
<dbReference type="InterPro" id="IPR006311">
    <property type="entry name" value="TAT_signal"/>
</dbReference>
<dbReference type="Gene3D" id="1.50.10.100">
    <property type="entry name" value="Chondroitin AC/alginate lyase"/>
    <property type="match status" value="1"/>
</dbReference>
<proteinExistence type="inferred from homology"/>
<evidence type="ECO:0000259" key="6">
    <source>
        <dbReference type="Pfam" id="PF09093"/>
    </source>
</evidence>
<dbReference type="InterPro" id="IPR024200">
    <property type="entry name" value="Chondroitinase_ABC_I"/>
</dbReference>
<dbReference type="InterPro" id="IPR004103">
    <property type="entry name" value="Lyase_8_C"/>
</dbReference>
<dbReference type="InterPro" id="IPR003159">
    <property type="entry name" value="Lyase_8_central_dom"/>
</dbReference>
<evidence type="ECO:0000256" key="2">
    <source>
        <dbReference type="ARBA" id="ARBA00023239"/>
    </source>
</evidence>
<dbReference type="InterPro" id="IPR011071">
    <property type="entry name" value="Lyase_8-like_C"/>
</dbReference>
<evidence type="ECO:0000313" key="7">
    <source>
        <dbReference type="EMBL" id="MFI6503308.1"/>
    </source>
</evidence>
<sequence>MAPEISRRSAISAGAASALLIPRLPAYAQPPESLEQRAMAMDPPVFLLETAVPPQLEGRGLSVSGEVAVCGARSLRWEHGSREVITVRAPLRWRPDPYRLGDDQAWQGLVDAFCVWIHTAEPVDDVVRFEFGRGARTDAWFEFRLGYTGWRTAWVRYAYDMRGRPHPGMDTLRIIAPRRPGVLHLDQLMLNVPLRPDAPCRDYQLPGIAPEGDEYDNQHWQALFLFDHLLKTKNPDRSPPTSGEIAGLRTLRTRYLREYLITPVTVDVPALTAQVNALLGRPVHAYQAQIYPAEIAAELRAFVNPVTLRAVTDLMRTIALAHEASPAGREELAKLYTALLLHLREQGWTKGSCQGTIHHLGYDVRGYYDSAYLMRAALREAGLLEKVREDLDWLTGLGRMWRGFGFRMARGSMMDIYNTTVRGMLATILLRDTDAEQIAYLRRLRDWLDATLRPTDGIQDGLKVDGSAFHHVGFFPDYVRDGFTGLAPLVYVLHGTPFALGDQAYGWLKKALLAQRVYAGKSHWPISCSGRNPSGLTGLSVVPFQWLAQIDDEIGAAFLRLLPAVPTPQQKAIADRLAARGVKAEPAPTGNWAFNYAALAVQRREEWQVSVRGHNRYLWSTEIYVGANWYGRYNTYGQIQVLHRGSNFDSGYAPNGYDWNRRPGATTIHQPLDALKGDLTGAIEEMLLTDSRFAGAHTIDGRDGMFAMELREHPKYAGSHRARASVFLFGDRIVAIGTGIANDDAVHETETTLFQTTRTGSVLVDGTAVPWGHEAPELSPSWLLDDKGLGYYVAPGQRVALTRVTQDSRHHATEAPTSGDFSTAWIRHGAAPRGGRYEYAMVVGATAERMAAFAADMADAARAPYTVHRADDTAHIVTDRETGITGYAVFQGFSGADGPVQAVDTPSMVLTRADGETLTLAVCDPDLRLYSGIDPDQYERGRYVGHYSPWSRPWLDDPSHPHLLRVALAGRWRADGIQPCRVRATGARTVVEFKTVHGLPIQVRLRR</sequence>
<dbReference type="PIRSF" id="PIRSF034515">
    <property type="entry name" value="Chondroitinase"/>
    <property type="match status" value="1"/>
</dbReference>